<accession>A0AAD1AFM7</accession>
<keyword evidence="2" id="KW-0949">S-adenosyl-L-methionine</keyword>
<dbReference type="Gene3D" id="3.40.50.150">
    <property type="entry name" value="Vaccinia Virus protein VP39"/>
    <property type="match status" value="1"/>
</dbReference>
<dbReference type="Proteomes" id="UP000283946">
    <property type="component" value="Chromosome"/>
</dbReference>
<dbReference type="InterPro" id="IPR041698">
    <property type="entry name" value="Methyltransf_25"/>
</dbReference>
<keyword evidence="5" id="KW-0808">Transferase</keyword>
<dbReference type="GO" id="GO:0032259">
    <property type="term" value="P:methylation"/>
    <property type="evidence" value="ECO:0007669"/>
    <property type="project" value="UniProtKB-KW"/>
</dbReference>
<organism evidence="5 6">
    <name type="scientific">Rathayibacter iranicus</name>
    <dbReference type="NCBI Taxonomy" id="59737"/>
    <lineage>
        <taxon>Bacteria</taxon>
        <taxon>Bacillati</taxon>
        <taxon>Actinomycetota</taxon>
        <taxon>Actinomycetes</taxon>
        <taxon>Micrococcales</taxon>
        <taxon>Microbacteriaceae</taxon>
        <taxon>Rathayibacter</taxon>
    </lineage>
</organism>
<feature type="binding site" evidence="2">
    <location>
        <position position="83"/>
    </location>
    <ligand>
        <name>S-adenosyl-L-methionine</name>
        <dbReference type="ChEBI" id="CHEBI:59789"/>
    </ligand>
</feature>
<keyword evidence="1" id="KW-0862">Zinc</keyword>
<dbReference type="GO" id="GO:0008168">
    <property type="term" value="F:methyltransferase activity"/>
    <property type="evidence" value="ECO:0007669"/>
    <property type="project" value="UniProtKB-KW"/>
</dbReference>
<keyword evidence="1" id="KW-0479">Metal-binding</keyword>
<dbReference type="AlphaFoldDB" id="A0AAD1AFM7"/>
<evidence type="ECO:0000259" key="4">
    <source>
        <dbReference type="Pfam" id="PF21302"/>
    </source>
</evidence>
<dbReference type="InterPro" id="IPR048647">
    <property type="entry name" value="RlmA_N"/>
</dbReference>
<protein>
    <submittedName>
        <fullName evidence="5">Methyltransferase domain-containing protein</fullName>
    </submittedName>
</protein>
<evidence type="ECO:0000256" key="2">
    <source>
        <dbReference type="PIRSR" id="PIRSR018249-2"/>
    </source>
</evidence>
<name>A0AAD1AFM7_9MICO</name>
<gene>
    <name evidence="5" type="ORF">C7V51_10575</name>
</gene>
<evidence type="ECO:0000259" key="3">
    <source>
        <dbReference type="Pfam" id="PF13649"/>
    </source>
</evidence>
<dbReference type="PIRSF" id="PIRSF018249">
    <property type="entry name" value="MyrA_prd"/>
    <property type="match status" value="1"/>
</dbReference>
<feature type="domain" description="23S rRNA (guanine(745)-N(1))-methyltransferase N-terminal" evidence="4">
    <location>
        <begin position="19"/>
        <end position="57"/>
    </location>
</feature>
<dbReference type="SUPFAM" id="SSF53335">
    <property type="entry name" value="S-adenosyl-L-methionine-dependent methyltransferases"/>
    <property type="match status" value="1"/>
</dbReference>
<reference evidence="5 6" key="1">
    <citation type="submission" date="2018-03" db="EMBL/GenBank/DDBJ databases">
        <title>Bacteriophage NCPPB3778 and a type I-E CRISPR drive the evolution of the US Biological Select Agent, Rathayibacter toxicus.</title>
        <authorList>
            <person name="Davis E.W.II."/>
            <person name="Tabima J.F."/>
            <person name="Weisberg A.J."/>
            <person name="Dantas Lopes L."/>
            <person name="Wiseman M.S."/>
            <person name="Wiseman M.S."/>
            <person name="Pupko T."/>
            <person name="Belcher M.S."/>
            <person name="Sechler A.J."/>
            <person name="Tancos M.A."/>
            <person name="Schroeder B.K."/>
            <person name="Murray T.D."/>
            <person name="Luster D.G."/>
            <person name="Schneider W.L."/>
            <person name="Rogers E."/>
            <person name="Andreote F.D."/>
            <person name="Grunwald N.J."/>
            <person name="Putnam M.L."/>
            <person name="Chang J.H."/>
        </authorList>
    </citation>
    <scope>NUCLEOTIDE SEQUENCE [LARGE SCALE GENOMIC DNA]</scope>
    <source>
        <strain evidence="5 6">NCCPB 2253</strain>
    </source>
</reference>
<dbReference type="GO" id="GO:0046872">
    <property type="term" value="F:metal ion binding"/>
    <property type="evidence" value="ECO:0007669"/>
    <property type="project" value="UniProtKB-KW"/>
</dbReference>
<feature type="binding site" evidence="2">
    <location>
        <begin position="108"/>
        <end position="109"/>
    </location>
    <ligand>
        <name>S-adenosyl-L-methionine</name>
        <dbReference type="ChEBI" id="CHEBI:59789"/>
    </ligand>
</feature>
<evidence type="ECO:0000313" key="5">
    <source>
        <dbReference type="EMBL" id="AZZ56275.1"/>
    </source>
</evidence>
<sequence length="287" mass="29931">MSAFDPGSRPGSTVLPALACPVCGGALTPDSLPQPASLRCALGHTADLARQGYVSLLRGRHATSGDTSAMVQARAELLGSGHYRAIQEAVAAAVPHDARLVVDLGCGTGAYLAAVLDARPDADGLGLDLSASAARRAARSHSRAAVATADLWQPLPLRDSCADALLTVFAPRNAPEMRRILRLGAVAVVVTPRERHLHEIRERFGMLGIDPGKAERLDEQLSGLSAVGRDEIDHTVAMTAAELRAEVLMGPSAHHVDPVALDTALAGVTGTTTVTVAVTVSRFVREE</sequence>
<proteinExistence type="predicted"/>
<dbReference type="RefSeq" id="WP_104265442.1">
    <property type="nucleotide sequence ID" value="NZ_CP028130.1"/>
</dbReference>
<dbReference type="InterPro" id="IPR029063">
    <property type="entry name" value="SAM-dependent_MTases_sf"/>
</dbReference>
<dbReference type="InterPro" id="IPR016718">
    <property type="entry name" value="rRNA_m1G-MeTrfase_A_prd"/>
</dbReference>
<dbReference type="Pfam" id="PF21302">
    <property type="entry name" value="Zn_ribbon_RlmA"/>
    <property type="match status" value="1"/>
</dbReference>
<feature type="binding site" evidence="2">
    <location>
        <position position="196"/>
    </location>
    <ligand>
        <name>S-adenosyl-L-methionine</name>
        <dbReference type="ChEBI" id="CHEBI:59789"/>
    </ligand>
</feature>
<dbReference type="EMBL" id="CP028130">
    <property type="protein sequence ID" value="AZZ56275.1"/>
    <property type="molecule type" value="Genomic_DNA"/>
</dbReference>
<dbReference type="Pfam" id="PF13649">
    <property type="entry name" value="Methyltransf_25"/>
    <property type="match status" value="1"/>
</dbReference>
<feature type="binding site" evidence="1">
    <location>
        <position position="44"/>
    </location>
    <ligand>
        <name>Zn(2+)</name>
        <dbReference type="ChEBI" id="CHEBI:29105"/>
    </ligand>
</feature>
<feature type="binding site" evidence="1">
    <location>
        <position position="40"/>
    </location>
    <ligand>
        <name>Zn(2+)</name>
        <dbReference type="ChEBI" id="CHEBI:29105"/>
    </ligand>
</feature>
<keyword evidence="5" id="KW-0489">Methyltransferase</keyword>
<evidence type="ECO:0000256" key="1">
    <source>
        <dbReference type="PIRSR" id="PIRSR018249-1"/>
    </source>
</evidence>
<feature type="domain" description="Methyltransferase" evidence="3">
    <location>
        <begin position="101"/>
        <end position="181"/>
    </location>
</feature>
<evidence type="ECO:0000313" key="6">
    <source>
        <dbReference type="Proteomes" id="UP000283946"/>
    </source>
</evidence>
<dbReference type="KEGG" id="ria:C7V51_10575"/>